<dbReference type="OrthoDB" id="1918502at2759"/>
<feature type="compositionally biased region" description="Basic and acidic residues" evidence="1">
    <location>
        <begin position="181"/>
        <end position="195"/>
    </location>
</feature>
<dbReference type="AlphaFoldDB" id="A0A443NKR7"/>
<proteinExistence type="predicted"/>
<dbReference type="Pfam" id="PF06075">
    <property type="entry name" value="DUF936"/>
    <property type="match status" value="1"/>
</dbReference>
<reference evidence="4 5" key="1">
    <citation type="journal article" date="2019" name="Nat. Plants">
        <title>Stout camphor tree genome fills gaps in understanding of flowering plant genome evolution.</title>
        <authorList>
            <person name="Chaw S.M."/>
            <person name="Liu Y.C."/>
            <person name="Wu Y.W."/>
            <person name="Wang H.Y."/>
            <person name="Lin C.I."/>
            <person name="Wu C.S."/>
            <person name="Ke H.M."/>
            <person name="Chang L.Y."/>
            <person name="Hsu C.Y."/>
            <person name="Yang H.T."/>
            <person name="Sudianto E."/>
            <person name="Hsu M.H."/>
            <person name="Wu K.P."/>
            <person name="Wang L.N."/>
            <person name="Leebens-Mack J.H."/>
            <person name="Tsai I.J."/>
        </authorList>
    </citation>
    <scope>NUCLEOTIDE SEQUENCE [LARGE SCALE GENOMIC DNA]</scope>
    <source>
        <strain evidence="5">cv. Chaw 1501</strain>
        <tissue evidence="4">Young leaves</tissue>
    </source>
</reference>
<dbReference type="PANTHER" id="PTHR31928:SF3">
    <property type="entry name" value="EXPRESSED PROTEIN"/>
    <property type="match status" value="1"/>
</dbReference>
<feature type="region of interest" description="Disordered" evidence="1">
    <location>
        <begin position="379"/>
        <end position="412"/>
    </location>
</feature>
<sequence length="729" mass="79072">MASLTPGILLKLLQSMNSDTRVAGEHRSVLLQITGIVPALAGPDLWPDRGFFVQLSDSAHSTYVSLSDHDNDLILANSLHLGQFAYVDRLYFDSPPLPRTSGLRPIPGRHPFVGTPEPLIVRSSPSKRGFVIQPVSDPDRSLDPITAYIYSSKKGEDARNSETGARPVLASKENVTPAQSSDEKKKSMPSSEKRRFSSPANGKERRSTSVGKRSGGNVERENSPAVARKASSRPSSPVPSKCEVPSLVSAKEESRRNSREPAIIVPSRYRQPSPSGRRLASSPNGRRMSLSPGRRLSGGLKVSPAVNADSANRKKMATIAAGISKVSDALVGSAKASRKSWDDSTEVVAASVEQKEKGASRSKPDLQAILRTQLAISRRLSDASGSQPNQENVSTTEKPRPAGKTECLPVHEKPNHEAPKITVHDRKWTDGTVPLDAVSSNLAKLGKEALQRRFLASTAAVEAMEEASITESVVRNLSMFSDLCSSSKVQNPLPAIDRFLSIYKDVMKSTSIAESLAVRRSSDGDKETSDSVSIERSKSISLWVEAALATDLEVISLISGQPDSTPKIQNPERPTVSSPRTSSSTSKRHSLSSTPAKKNVKVLSAPPTTDPTTWVRGNGVKETVELVKNLRWEMQTWFLGFVGEALDLGFQALGEFSAGDGGKVRQDNGRVAVVLSWLKRVNEWLDQVVREREETKLKEMIEQLKRKIFGFVIQHVGTALDGSVSVSST</sequence>
<dbReference type="PANTHER" id="PTHR31928">
    <property type="entry name" value="EXPRESSED PROTEIN"/>
    <property type="match status" value="1"/>
</dbReference>
<keyword evidence="5" id="KW-1185">Reference proteome</keyword>
<feature type="compositionally biased region" description="Low complexity" evidence="1">
    <location>
        <begin position="571"/>
        <end position="595"/>
    </location>
</feature>
<feature type="domain" description="DUF936" evidence="2">
    <location>
        <begin position="4"/>
        <end position="120"/>
    </location>
</feature>
<evidence type="ECO:0000259" key="2">
    <source>
        <dbReference type="Pfam" id="PF06075"/>
    </source>
</evidence>
<organism evidence="4 5">
    <name type="scientific">Cinnamomum micranthum f. kanehirae</name>
    <dbReference type="NCBI Taxonomy" id="337451"/>
    <lineage>
        <taxon>Eukaryota</taxon>
        <taxon>Viridiplantae</taxon>
        <taxon>Streptophyta</taxon>
        <taxon>Embryophyta</taxon>
        <taxon>Tracheophyta</taxon>
        <taxon>Spermatophyta</taxon>
        <taxon>Magnoliopsida</taxon>
        <taxon>Magnoliidae</taxon>
        <taxon>Laurales</taxon>
        <taxon>Lauraceae</taxon>
        <taxon>Cinnamomum</taxon>
    </lineage>
</organism>
<dbReference type="EMBL" id="QPKB01000003">
    <property type="protein sequence ID" value="RWR79107.1"/>
    <property type="molecule type" value="Genomic_DNA"/>
</dbReference>
<gene>
    <name evidence="4" type="ORF">CKAN_00766500</name>
</gene>
<accession>A0A443NKR7</accession>
<comment type="caution">
    <text evidence="4">The sequence shown here is derived from an EMBL/GenBank/DDBJ whole genome shotgun (WGS) entry which is preliminary data.</text>
</comment>
<name>A0A443NKR7_9MAGN</name>
<feature type="compositionally biased region" description="Basic and acidic residues" evidence="1">
    <location>
        <begin position="250"/>
        <end position="259"/>
    </location>
</feature>
<feature type="region of interest" description="Disordered" evidence="1">
    <location>
        <begin position="154"/>
        <end position="304"/>
    </location>
</feature>
<evidence type="ECO:0000313" key="4">
    <source>
        <dbReference type="EMBL" id="RWR79107.1"/>
    </source>
</evidence>
<dbReference type="Proteomes" id="UP000283530">
    <property type="component" value="Unassembled WGS sequence"/>
</dbReference>
<feature type="region of interest" description="Disordered" evidence="1">
    <location>
        <begin position="560"/>
        <end position="611"/>
    </location>
</feature>
<protein>
    <recommendedName>
        <fullName evidence="6">Serine/arginine repetitive matrix protein 1</fullName>
    </recommendedName>
</protein>
<dbReference type="Pfam" id="PF21647">
    <property type="entry name" value="DUF6857"/>
    <property type="match status" value="1"/>
</dbReference>
<feature type="compositionally biased region" description="Polar residues" evidence="1">
    <location>
        <begin position="383"/>
        <end position="396"/>
    </location>
</feature>
<evidence type="ECO:0000259" key="3">
    <source>
        <dbReference type="Pfam" id="PF21647"/>
    </source>
</evidence>
<evidence type="ECO:0000313" key="5">
    <source>
        <dbReference type="Proteomes" id="UP000283530"/>
    </source>
</evidence>
<dbReference type="InterPro" id="IPR048297">
    <property type="entry name" value="DUF936_dom_pln"/>
</dbReference>
<feature type="domain" description="DUF6857" evidence="3">
    <location>
        <begin position="422"/>
        <end position="721"/>
    </location>
</feature>
<evidence type="ECO:0008006" key="6">
    <source>
        <dbReference type="Google" id="ProtNLM"/>
    </source>
</evidence>
<dbReference type="InterPro" id="IPR049172">
    <property type="entry name" value="DUF6857_pln"/>
</dbReference>
<evidence type="ECO:0000256" key="1">
    <source>
        <dbReference type="SAM" id="MobiDB-lite"/>
    </source>
</evidence>
<dbReference type="InterPro" id="IPR010341">
    <property type="entry name" value="DUF936_pln"/>
</dbReference>